<name>A0A2G3PP20_WILMA</name>
<gene>
    <name evidence="1" type="ORF">CSW57_07375</name>
</gene>
<comment type="caution">
    <text evidence="1">The sequence shown here is derived from an EMBL/GenBank/DDBJ whole genome shotgun (WGS) entry which is preliminary data.</text>
</comment>
<accession>A0A2G3PP20</accession>
<protein>
    <submittedName>
        <fullName evidence="1">Polyketide cyclase</fullName>
    </submittedName>
</protein>
<dbReference type="Proteomes" id="UP000225108">
    <property type="component" value="Unassembled WGS sequence"/>
</dbReference>
<dbReference type="RefSeq" id="WP_099382197.1">
    <property type="nucleotide sequence ID" value="NZ_PEBD01000005.1"/>
</dbReference>
<sequence length="146" mass="16402">MATTHETTASTEDVWRVLADGWSYANWVVGSSRIRAVDANWPRPGSNIAHSVGLWPVLLNDRTESVGMEEGRELRLIARALPFGKAEIILRLHEIPQGCRIEMIEHAANPPWSLMPDQVQHLAVHPRNSEALRRLALLAERSRTAE</sequence>
<dbReference type="SUPFAM" id="SSF55961">
    <property type="entry name" value="Bet v1-like"/>
    <property type="match status" value="1"/>
</dbReference>
<organism evidence="1 2">
    <name type="scientific">Williamsia marianensis</name>
    <dbReference type="NCBI Taxonomy" id="85044"/>
    <lineage>
        <taxon>Bacteria</taxon>
        <taxon>Bacillati</taxon>
        <taxon>Actinomycetota</taxon>
        <taxon>Actinomycetes</taxon>
        <taxon>Mycobacteriales</taxon>
        <taxon>Nocardiaceae</taxon>
        <taxon>Williamsia</taxon>
    </lineage>
</organism>
<reference evidence="1 2" key="1">
    <citation type="submission" date="2017-10" db="EMBL/GenBank/DDBJ databases">
        <title>The draft genome sequence of Williamsia sp. BULT 1.1 isolated from the semi-arid grassland soils from South Africa.</title>
        <authorList>
            <person name="Kabwe M.H."/>
            <person name="Govender N."/>
            <person name="Mutseka Lunga P."/>
            <person name="Vikram S."/>
            <person name="Makhalanyane T.P."/>
        </authorList>
    </citation>
    <scope>NUCLEOTIDE SEQUENCE [LARGE SCALE GENOMIC DNA]</scope>
    <source>
        <strain evidence="1 2">BULT 1.1</strain>
    </source>
</reference>
<dbReference type="InterPro" id="IPR023393">
    <property type="entry name" value="START-like_dom_sf"/>
</dbReference>
<evidence type="ECO:0000313" key="1">
    <source>
        <dbReference type="EMBL" id="PHV67506.1"/>
    </source>
</evidence>
<dbReference type="CDD" id="cd07812">
    <property type="entry name" value="SRPBCC"/>
    <property type="match status" value="1"/>
</dbReference>
<evidence type="ECO:0000313" key="2">
    <source>
        <dbReference type="Proteomes" id="UP000225108"/>
    </source>
</evidence>
<proteinExistence type="predicted"/>
<dbReference type="EMBL" id="PEBD01000005">
    <property type="protein sequence ID" value="PHV67506.1"/>
    <property type="molecule type" value="Genomic_DNA"/>
</dbReference>
<dbReference type="AlphaFoldDB" id="A0A2G3PP20"/>
<dbReference type="Gene3D" id="3.30.530.20">
    <property type="match status" value="1"/>
</dbReference>